<protein>
    <recommendedName>
        <fullName evidence="3">Enkurin domain-containing protein</fullName>
    </recommendedName>
</protein>
<gene>
    <name evidence="1" type="ORF">GSPATT00010048001</name>
</gene>
<dbReference type="RefSeq" id="XP_001441173.1">
    <property type="nucleotide sequence ID" value="XM_001441136.1"/>
</dbReference>
<keyword evidence="2" id="KW-1185">Reference proteome</keyword>
<organism evidence="1 2">
    <name type="scientific">Paramecium tetraurelia</name>
    <dbReference type="NCBI Taxonomy" id="5888"/>
    <lineage>
        <taxon>Eukaryota</taxon>
        <taxon>Sar</taxon>
        <taxon>Alveolata</taxon>
        <taxon>Ciliophora</taxon>
        <taxon>Intramacronucleata</taxon>
        <taxon>Oligohymenophorea</taxon>
        <taxon>Peniculida</taxon>
        <taxon>Parameciidae</taxon>
        <taxon>Paramecium</taxon>
    </lineage>
</organism>
<accession>A0CSK9</accession>
<dbReference type="AlphaFoldDB" id="A0CSK9"/>
<dbReference type="OMA" id="RIHKKEQ"/>
<evidence type="ECO:0000313" key="2">
    <source>
        <dbReference type="Proteomes" id="UP000000600"/>
    </source>
</evidence>
<evidence type="ECO:0000313" key="1">
    <source>
        <dbReference type="EMBL" id="CAK73776.1"/>
    </source>
</evidence>
<dbReference type="InParanoid" id="A0CSK9"/>
<dbReference type="OrthoDB" id="302555at2759"/>
<dbReference type="Proteomes" id="UP000000600">
    <property type="component" value="Unassembled WGS sequence"/>
</dbReference>
<sequence>MLKFLENRDHQPTKRGKDIMRYESSSHLPNNRQFNSPLHQDALIQNDKPTYYITKKLPPVQIYNPLVQTTDSVERPEYIIKQKDIYIPRYLNEYKTKGFKKKQGIFESYQHLLAQNKSLIQGIHSDKKPSSLPPIRIHKKEQSTLNIPAQISTRSYQNQQVDQRCFKSISQNIYSVNNRSIDSIQKQAVQIKNTTQQKQRNSHKLLTENKGIQVNFEKDLSHKITEFSEDQTYNFNFQYQQKQEDQEEKERQMRQLSIFDKKIKEFKEQQKLKLYKKEAS</sequence>
<dbReference type="EMBL" id="CT868163">
    <property type="protein sequence ID" value="CAK73776.1"/>
    <property type="molecule type" value="Genomic_DNA"/>
</dbReference>
<proteinExistence type="predicted"/>
<name>A0CSK9_PARTE</name>
<dbReference type="KEGG" id="ptm:GSPATT00010048001"/>
<reference evidence="1 2" key="1">
    <citation type="journal article" date="2006" name="Nature">
        <title>Global trends of whole-genome duplications revealed by the ciliate Paramecium tetraurelia.</title>
        <authorList>
            <consortium name="Genoscope"/>
            <person name="Aury J.-M."/>
            <person name="Jaillon O."/>
            <person name="Duret L."/>
            <person name="Noel B."/>
            <person name="Jubin C."/>
            <person name="Porcel B.M."/>
            <person name="Segurens B."/>
            <person name="Daubin V."/>
            <person name="Anthouard V."/>
            <person name="Aiach N."/>
            <person name="Arnaiz O."/>
            <person name="Billaut A."/>
            <person name="Beisson J."/>
            <person name="Blanc I."/>
            <person name="Bouhouche K."/>
            <person name="Camara F."/>
            <person name="Duharcourt S."/>
            <person name="Guigo R."/>
            <person name="Gogendeau D."/>
            <person name="Katinka M."/>
            <person name="Keller A.-M."/>
            <person name="Kissmehl R."/>
            <person name="Klotz C."/>
            <person name="Koll F."/>
            <person name="Le Moue A."/>
            <person name="Lepere C."/>
            <person name="Malinsky S."/>
            <person name="Nowacki M."/>
            <person name="Nowak J.K."/>
            <person name="Plattner H."/>
            <person name="Poulain J."/>
            <person name="Ruiz F."/>
            <person name="Serrano V."/>
            <person name="Zagulski M."/>
            <person name="Dessen P."/>
            <person name="Betermier M."/>
            <person name="Weissenbach J."/>
            <person name="Scarpelli C."/>
            <person name="Schachter V."/>
            <person name="Sperling L."/>
            <person name="Meyer E."/>
            <person name="Cohen J."/>
            <person name="Wincker P."/>
        </authorList>
    </citation>
    <scope>NUCLEOTIDE SEQUENCE [LARGE SCALE GENOMIC DNA]</scope>
    <source>
        <strain evidence="1 2">Stock d4-2</strain>
    </source>
</reference>
<dbReference type="GeneID" id="5026958"/>
<dbReference type="HOGENOM" id="CLU_995561_0_0_1"/>
<evidence type="ECO:0008006" key="3">
    <source>
        <dbReference type="Google" id="ProtNLM"/>
    </source>
</evidence>